<dbReference type="GO" id="GO:0051301">
    <property type="term" value="P:cell division"/>
    <property type="evidence" value="ECO:0007669"/>
    <property type="project" value="UniProtKB-KW"/>
</dbReference>
<keyword evidence="8" id="KW-1185">Reference proteome</keyword>
<evidence type="ECO:0000313" key="8">
    <source>
        <dbReference type="Proteomes" id="UP000282957"/>
    </source>
</evidence>
<comment type="caution">
    <text evidence="7">The sequence shown here is derived from an EMBL/GenBank/DDBJ whole genome shotgun (WGS) entry which is preliminary data.</text>
</comment>
<dbReference type="Gene3D" id="3.30.1070.10">
    <property type="entry name" value="Cell division topological specificity factor MinE"/>
    <property type="match status" value="1"/>
</dbReference>
<organism evidence="7 8">
    <name type="scientific">Rhodovarius crocodyli</name>
    <dbReference type="NCBI Taxonomy" id="1979269"/>
    <lineage>
        <taxon>Bacteria</taxon>
        <taxon>Pseudomonadati</taxon>
        <taxon>Pseudomonadota</taxon>
        <taxon>Alphaproteobacteria</taxon>
        <taxon>Acetobacterales</taxon>
        <taxon>Roseomonadaceae</taxon>
        <taxon>Rhodovarius</taxon>
    </lineage>
</organism>
<protein>
    <recommendedName>
        <fullName evidence="2 6">Cell division topological specificity factor</fullName>
    </recommendedName>
</protein>
<reference evidence="7 8" key="1">
    <citation type="submission" date="2019-01" db="EMBL/GenBank/DDBJ databases">
        <authorList>
            <person name="Chen W.-M."/>
        </authorList>
    </citation>
    <scope>NUCLEOTIDE SEQUENCE [LARGE SCALE GENOMIC DNA]</scope>
    <source>
        <strain evidence="7 8">CCP-6</strain>
    </source>
</reference>
<evidence type="ECO:0000313" key="7">
    <source>
        <dbReference type="EMBL" id="RVT97090.1"/>
    </source>
</evidence>
<dbReference type="GO" id="GO:0032955">
    <property type="term" value="P:regulation of division septum assembly"/>
    <property type="evidence" value="ECO:0007669"/>
    <property type="project" value="InterPro"/>
</dbReference>
<proteinExistence type="inferred from homology"/>
<dbReference type="AlphaFoldDB" id="A0A437MHG5"/>
<dbReference type="InterPro" id="IPR036707">
    <property type="entry name" value="MinE_sf"/>
</dbReference>
<dbReference type="HAMAP" id="MF_00262">
    <property type="entry name" value="MinE"/>
    <property type="match status" value="1"/>
</dbReference>
<dbReference type="EMBL" id="SACL01000003">
    <property type="protein sequence ID" value="RVT97090.1"/>
    <property type="molecule type" value="Genomic_DNA"/>
</dbReference>
<comment type="function">
    <text evidence="5 6">Prevents the cell division inhibition by proteins MinC and MinD at internal division sites while permitting inhibition at polar sites. This ensures cell division at the proper site by restricting the formation of a division septum at the midpoint of the long axis of the cell.</text>
</comment>
<name>A0A437MHG5_9PROT</name>
<dbReference type="Pfam" id="PF03776">
    <property type="entry name" value="MinE"/>
    <property type="match status" value="1"/>
</dbReference>
<gene>
    <name evidence="6 7" type="primary">minE</name>
    <name evidence="7" type="ORF">EOD42_11920</name>
</gene>
<dbReference type="NCBIfam" id="TIGR01215">
    <property type="entry name" value="minE"/>
    <property type="match status" value="1"/>
</dbReference>
<dbReference type="GO" id="GO:0042802">
    <property type="term" value="F:identical protein binding"/>
    <property type="evidence" value="ECO:0007669"/>
    <property type="project" value="UniProtKB-ARBA"/>
</dbReference>
<dbReference type="NCBIfam" id="NF001422">
    <property type="entry name" value="PRK00296.1"/>
    <property type="match status" value="1"/>
</dbReference>
<evidence type="ECO:0000256" key="4">
    <source>
        <dbReference type="ARBA" id="ARBA00023306"/>
    </source>
</evidence>
<dbReference type="RefSeq" id="WP_127787737.1">
    <property type="nucleotide sequence ID" value="NZ_SACL01000003.1"/>
</dbReference>
<sequence length="93" mass="10251">MSWLNFFRSQKPEAPSASAAKDRLQIILAHERVSRDGDDFLPKLQKELLEVVARYVKIDADKVKVDLERGQGMSTLAIGVELPGNGTAKRSAA</sequence>
<accession>A0A437MHG5</accession>
<evidence type="ECO:0000256" key="5">
    <source>
        <dbReference type="ARBA" id="ARBA00025265"/>
    </source>
</evidence>
<evidence type="ECO:0000256" key="1">
    <source>
        <dbReference type="ARBA" id="ARBA00008168"/>
    </source>
</evidence>
<evidence type="ECO:0000256" key="2">
    <source>
        <dbReference type="ARBA" id="ARBA00020112"/>
    </source>
</evidence>
<dbReference type="Proteomes" id="UP000282957">
    <property type="component" value="Unassembled WGS sequence"/>
</dbReference>
<comment type="similarity">
    <text evidence="1 6">Belongs to the MinE family.</text>
</comment>
<dbReference type="FunFam" id="3.30.1070.10:FF:000001">
    <property type="entry name" value="Cell division topological specificity factor"/>
    <property type="match status" value="1"/>
</dbReference>
<dbReference type="InterPro" id="IPR005527">
    <property type="entry name" value="MinE"/>
</dbReference>
<keyword evidence="3 6" id="KW-0132">Cell division</keyword>
<dbReference type="SUPFAM" id="SSF55229">
    <property type="entry name" value="Cell division protein MinE topological specificity domain"/>
    <property type="match status" value="1"/>
</dbReference>
<keyword evidence="4 6" id="KW-0131">Cell cycle</keyword>
<evidence type="ECO:0000256" key="6">
    <source>
        <dbReference type="HAMAP-Rule" id="MF_00262"/>
    </source>
</evidence>
<evidence type="ECO:0000256" key="3">
    <source>
        <dbReference type="ARBA" id="ARBA00022618"/>
    </source>
</evidence>
<dbReference type="OrthoDB" id="9802655at2"/>